<name>A0ABV0J533_9CYAN</name>
<dbReference type="Proteomes" id="UP001464891">
    <property type="component" value="Unassembled WGS sequence"/>
</dbReference>
<comment type="similarity">
    <text evidence="1 2">Belongs to the OprB family.</text>
</comment>
<dbReference type="Gene3D" id="2.40.160.180">
    <property type="entry name" value="Carbohydrate-selective porin OprB"/>
    <property type="match status" value="1"/>
</dbReference>
<gene>
    <name evidence="3" type="ORF">NC998_07215</name>
</gene>
<reference evidence="3 4" key="1">
    <citation type="submission" date="2022-04" db="EMBL/GenBank/DDBJ databases">
        <title>Positive selection, recombination, and allopatry shape intraspecific diversity of widespread and dominant cyanobacteria.</title>
        <authorList>
            <person name="Wei J."/>
            <person name="Shu W."/>
            <person name="Hu C."/>
        </authorList>
    </citation>
    <scope>NUCLEOTIDE SEQUENCE [LARGE SCALE GENOMIC DNA]</scope>
    <source>
        <strain evidence="3 4">GB2-A4</strain>
    </source>
</reference>
<dbReference type="InterPro" id="IPR038673">
    <property type="entry name" value="OprB_sf"/>
</dbReference>
<dbReference type="EMBL" id="JAMPKM010000003">
    <property type="protein sequence ID" value="MEP0816883.1"/>
    <property type="molecule type" value="Genomic_DNA"/>
</dbReference>
<evidence type="ECO:0000256" key="1">
    <source>
        <dbReference type="ARBA" id="ARBA00008769"/>
    </source>
</evidence>
<evidence type="ECO:0000313" key="4">
    <source>
        <dbReference type="Proteomes" id="UP001464891"/>
    </source>
</evidence>
<proteinExistence type="inferred from homology"/>
<dbReference type="InterPro" id="IPR007049">
    <property type="entry name" value="Carb-sel_porin_OprB"/>
</dbReference>
<keyword evidence="4" id="KW-1185">Reference proteome</keyword>
<accession>A0ABV0J533</accession>
<dbReference type="Pfam" id="PF04966">
    <property type="entry name" value="OprB"/>
    <property type="match status" value="1"/>
</dbReference>
<dbReference type="RefSeq" id="WP_190439107.1">
    <property type="nucleotide sequence ID" value="NZ_JAMPKM010000003.1"/>
</dbReference>
<evidence type="ECO:0000256" key="2">
    <source>
        <dbReference type="RuleBase" id="RU363072"/>
    </source>
</evidence>
<protein>
    <submittedName>
        <fullName evidence="3">Carbohydrate porin</fullName>
    </submittedName>
</protein>
<sequence length="108" mass="11897">MAILSLKPIDEAVNTQSFQVGLGFPDLGKPGALRVLTFVVPIDIVKGRKYFVSDGGDGGTMLELEASYYYPLTDNLAIAPAFYVIFNPNNFDRNPGIYVGNLRTQFNF</sequence>
<evidence type="ECO:0000313" key="3">
    <source>
        <dbReference type="EMBL" id="MEP0816883.1"/>
    </source>
</evidence>
<comment type="caution">
    <text evidence="3">The sequence shown here is derived from an EMBL/GenBank/DDBJ whole genome shotgun (WGS) entry which is preliminary data.</text>
</comment>
<organism evidence="3 4">
    <name type="scientific">Trichocoleus desertorum GB2-A4</name>
    <dbReference type="NCBI Taxonomy" id="2933944"/>
    <lineage>
        <taxon>Bacteria</taxon>
        <taxon>Bacillati</taxon>
        <taxon>Cyanobacteriota</taxon>
        <taxon>Cyanophyceae</taxon>
        <taxon>Leptolyngbyales</taxon>
        <taxon>Trichocoleusaceae</taxon>
        <taxon>Trichocoleus</taxon>
    </lineage>
</organism>